<dbReference type="PROSITE" id="PS50011">
    <property type="entry name" value="PROTEIN_KINASE_DOM"/>
    <property type="match status" value="1"/>
</dbReference>
<comment type="caution">
    <text evidence="2">The sequence shown here is derived from an EMBL/GenBank/DDBJ whole genome shotgun (WGS) entry which is preliminary data.</text>
</comment>
<proteinExistence type="predicted"/>
<feature type="domain" description="Protein kinase" evidence="1">
    <location>
        <begin position="22"/>
        <end position="272"/>
    </location>
</feature>
<sequence>MQKEETSVFLREIVMTLAKHNYELKEKIGSGGFASVYKCKNIRYNEIFCVKVIEVPEGAKESLVMSFDSEFQTLVKIIHPNIITLFDHFRSEHCLFLILEYCPNGSCADLIVKNGGPLEVPKLIELFRIILQAINYIHSIGIAHRDIKPQNILIDVHHRPKLADFGLAEFYQADQKKAKYGGSLAYMAPELVLKKEFNAEAVDIWALGISFFQITTGTLPWVTPQVAKEIMAGFVFIPNEIDPQISQLLRKMLQAEPSRRPTSSQLLQLPIFNNDNTDQYQPTLTTMPLKQMSFIAPAISSFNSNKMTTSASIINHKSRRKMKNQVFSKKRVSLSYTFSEDETPEPNNVSDSFLK</sequence>
<dbReference type="Proteomes" id="UP001470230">
    <property type="component" value="Unassembled WGS sequence"/>
</dbReference>
<dbReference type="InterPro" id="IPR011009">
    <property type="entry name" value="Kinase-like_dom_sf"/>
</dbReference>
<evidence type="ECO:0000313" key="2">
    <source>
        <dbReference type="EMBL" id="KAK8863586.1"/>
    </source>
</evidence>
<dbReference type="PANTHER" id="PTHR24362:SF309">
    <property type="entry name" value="PROTEIN KINASE DOMAIN-CONTAINING PROTEIN"/>
    <property type="match status" value="1"/>
</dbReference>
<dbReference type="EMBL" id="JAPFFF010000017">
    <property type="protein sequence ID" value="KAK8863586.1"/>
    <property type="molecule type" value="Genomic_DNA"/>
</dbReference>
<dbReference type="PROSITE" id="PS00108">
    <property type="entry name" value="PROTEIN_KINASE_ST"/>
    <property type="match status" value="1"/>
</dbReference>
<keyword evidence="3" id="KW-1185">Reference proteome</keyword>
<dbReference type="SUPFAM" id="SSF56112">
    <property type="entry name" value="Protein kinase-like (PK-like)"/>
    <property type="match status" value="1"/>
</dbReference>
<reference evidence="2 3" key="1">
    <citation type="submission" date="2024-04" db="EMBL/GenBank/DDBJ databases">
        <title>Tritrichomonas musculus Genome.</title>
        <authorList>
            <person name="Alves-Ferreira E."/>
            <person name="Grigg M."/>
            <person name="Lorenzi H."/>
            <person name="Galac M."/>
        </authorList>
    </citation>
    <scope>NUCLEOTIDE SEQUENCE [LARGE SCALE GENOMIC DNA]</scope>
    <source>
        <strain evidence="2 3">EAF2021</strain>
    </source>
</reference>
<dbReference type="InterPro" id="IPR000719">
    <property type="entry name" value="Prot_kinase_dom"/>
</dbReference>
<gene>
    <name evidence="2" type="ORF">M9Y10_011273</name>
</gene>
<dbReference type="Gene3D" id="1.10.510.10">
    <property type="entry name" value="Transferase(Phosphotransferase) domain 1"/>
    <property type="match status" value="1"/>
</dbReference>
<organism evidence="2 3">
    <name type="scientific">Tritrichomonas musculus</name>
    <dbReference type="NCBI Taxonomy" id="1915356"/>
    <lineage>
        <taxon>Eukaryota</taxon>
        <taxon>Metamonada</taxon>
        <taxon>Parabasalia</taxon>
        <taxon>Tritrichomonadida</taxon>
        <taxon>Tritrichomonadidae</taxon>
        <taxon>Tritrichomonas</taxon>
    </lineage>
</organism>
<name>A0ABR2IK34_9EUKA</name>
<protein>
    <recommendedName>
        <fullName evidence="1">Protein kinase domain-containing protein</fullName>
    </recommendedName>
</protein>
<dbReference type="Pfam" id="PF00069">
    <property type="entry name" value="Pkinase"/>
    <property type="match status" value="1"/>
</dbReference>
<evidence type="ECO:0000259" key="1">
    <source>
        <dbReference type="PROSITE" id="PS50011"/>
    </source>
</evidence>
<dbReference type="SMART" id="SM00220">
    <property type="entry name" value="S_TKc"/>
    <property type="match status" value="1"/>
</dbReference>
<dbReference type="InterPro" id="IPR008271">
    <property type="entry name" value="Ser/Thr_kinase_AS"/>
</dbReference>
<evidence type="ECO:0000313" key="3">
    <source>
        <dbReference type="Proteomes" id="UP001470230"/>
    </source>
</evidence>
<accession>A0ABR2IK34</accession>
<dbReference type="PANTHER" id="PTHR24362">
    <property type="entry name" value="SERINE/THREONINE-PROTEIN KINASE NEK"/>
    <property type="match status" value="1"/>
</dbReference>